<keyword evidence="4" id="KW-1185">Reference proteome</keyword>
<comment type="caution">
    <text evidence="3">The sequence shown here is derived from an EMBL/GenBank/DDBJ whole genome shotgun (WGS) entry which is preliminary data.</text>
</comment>
<gene>
    <name evidence="3" type="ORF">HNR61_004185</name>
</gene>
<dbReference type="EMBL" id="JACJIA010000005">
    <property type="protein sequence ID" value="MBA8952539.1"/>
    <property type="molecule type" value="Genomic_DNA"/>
</dbReference>
<dbReference type="InterPro" id="IPR050267">
    <property type="entry name" value="Anti-sigma-factor_SerPK"/>
</dbReference>
<keyword evidence="1" id="KW-0418">Kinase</keyword>
<proteinExistence type="predicted"/>
<dbReference type="RefSeq" id="WP_182844823.1">
    <property type="nucleotide sequence ID" value="NZ_BAAALP010000005.1"/>
</dbReference>
<evidence type="ECO:0000313" key="3">
    <source>
        <dbReference type="EMBL" id="MBA8952539.1"/>
    </source>
</evidence>
<organism evidence="3 4">
    <name type="scientific">Actinomadura namibiensis</name>
    <dbReference type="NCBI Taxonomy" id="182080"/>
    <lineage>
        <taxon>Bacteria</taxon>
        <taxon>Bacillati</taxon>
        <taxon>Actinomycetota</taxon>
        <taxon>Actinomycetes</taxon>
        <taxon>Streptosporangiales</taxon>
        <taxon>Thermomonosporaceae</taxon>
        <taxon>Actinomadura</taxon>
    </lineage>
</organism>
<dbReference type="AlphaFoldDB" id="A0A7W3LQQ7"/>
<keyword evidence="1" id="KW-0808">Transferase</keyword>
<sequence length="155" mass="16793">MATARENAPPVPVTDPSTLVIAAVPEDIKTARDFARRWFEAKAIDDRGTGLLVISELVTNAYRHGSEPGGPVLVRLYLSHDGPVVEVRDTSAAEPYVKPFTLTEFSGRGLATIQLITRSWGFQHLASGGKAVYAVLGERPDHPSPGRYSRNGRAL</sequence>
<keyword evidence="1" id="KW-0723">Serine/threonine-protein kinase</keyword>
<evidence type="ECO:0000259" key="2">
    <source>
        <dbReference type="Pfam" id="PF13581"/>
    </source>
</evidence>
<dbReference type="GO" id="GO:0004674">
    <property type="term" value="F:protein serine/threonine kinase activity"/>
    <property type="evidence" value="ECO:0007669"/>
    <property type="project" value="UniProtKB-KW"/>
</dbReference>
<dbReference type="PANTHER" id="PTHR35526">
    <property type="entry name" value="ANTI-SIGMA-F FACTOR RSBW-RELATED"/>
    <property type="match status" value="1"/>
</dbReference>
<dbReference type="Gene3D" id="3.30.565.10">
    <property type="entry name" value="Histidine kinase-like ATPase, C-terminal domain"/>
    <property type="match status" value="1"/>
</dbReference>
<dbReference type="PANTHER" id="PTHR35526:SF3">
    <property type="entry name" value="ANTI-SIGMA-F FACTOR RSBW"/>
    <property type="match status" value="1"/>
</dbReference>
<accession>A0A7W3LQQ7</accession>
<dbReference type="InterPro" id="IPR036890">
    <property type="entry name" value="HATPase_C_sf"/>
</dbReference>
<dbReference type="Proteomes" id="UP000572680">
    <property type="component" value="Unassembled WGS sequence"/>
</dbReference>
<evidence type="ECO:0000313" key="4">
    <source>
        <dbReference type="Proteomes" id="UP000572680"/>
    </source>
</evidence>
<dbReference type="CDD" id="cd16936">
    <property type="entry name" value="HATPase_RsbW-like"/>
    <property type="match status" value="1"/>
</dbReference>
<dbReference type="InterPro" id="IPR003594">
    <property type="entry name" value="HATPase_dom"/>
</dbReference>
<evidence type="ECO:0000256" key="1">
    <source>
        <dbReference type="ARBA" id="ARBA00022527"/>
    </source>
</evidence>
<reference evidence="3 4" key="1">
    <citation type="submission" date="2020-08" db="EMBL/GenBank/DDBJ databases">
        <title>Genomic Encyclopedia of Type Strains, Phase IV (KMG-IV): sequencing the most valuable type-strain genomes for metagenomic binning, comparative biology and taxonomic classification.</title>
        <authorList>
            <person name="Goeker M."/>
        </authorList>
    </citation>
    <scope>NUCLEOTIDE SEQUENCE [LARGE SCALE GENOMIC DNA]</scope>
    <source>
        <strain evidence="3 4">DSM 44197</strain>
    </source>
</reference>
<feature type="domain" description="Histidine kinase/HSP90-like ATPase" evidence="2">
    <location>
        <begin position="22"/>
        <end position="132"/>
    </location>
</feature>
<name>A0A7W3LQQ7_ACTNM</name>
<dbReference type="Pfam" id="PF13581">
    <property type="entry name" value="HATPase_c_2"/>
    <property type="match status" value="1"/>
</dbReference>
<protein>
    <submittedName>
        <fullName evidence="3">Anti-sigma regulatory factor (Ser/Thr protein kinase)</fullName>
    </submittedName>
</protein>
<dbReference type="SUPFAM" id="SSF55874">
    <property type="entry name" value="ATPase domain of HSP90 chaperone/DNA topoisomerase II/histidine kinase"/>
    <property type="match status" value="1"/>
</dbReference>